<dbReference type="SMART" id="SM00065">
    <property type="entry name" value="GAF"/>
    <property type="match status" value="1"/>
</dbReference>
<dbReference type="PANTHER" id="PTHR43304">
    <property type="entry name" value="PHYTOCHROME-LIKE PROTEIN CPH1"/>
    <property type="match status" value="1"/>
</dbReference>
<dbReference type="OrthoDB" id="9124519at2"/>
<dbReference type="InterPro" id="IPR029016">
    <property type="entry name" value="GAF-like_dom_sf"/>
</dbReference>
<dbReference type="RefSeq" id="WP_117160129.1">
    <property type="nucleotide sequence ID" value="NZ_QVID01000002.1"/>
</dbReference>
<dbReference type="InterPro" id="IPR035965">
    <property type="entry name" value="PAS-like_dom_sf"/>
</dbReference>
<dbReference type="InterPro" id="IPR001610">
    <property type="entry name" value="PAC"/>
</dbReference>
<gene>
    <name evidence="8" type="ORF">DZ858_13185</name>
</gene>
<name>A0A3E1Q7S3_9FLAO</name>
<dbReference type="Pfam" id="PF13185">
    <property type="entry name" value="GAF_2"/>
    <property type="match status" value="1"/>
</dbReference>
<keyword evidence="9" id="KW-1185">Reference proteome</keyword>
<dbReference type="Gene3D" id="3.30.450.40">
    <property type="match status" value="1"/>
</dbReference>
<keyword evidence="4" id="KW-0808">Transferase</keyword>
<dbReference type="SUPFAM" id="SSF47384">
    <property type="entry name" value="Homodimeric domain of signal transducing histidine kinase"/>
    <property type="match status" value="1"/>
</dbReference>
<evidence type="ECO:0000259" key="6">
    <source>
        <dbReference type="PROSITE" id="PS50112"/>
    </source>
</evidence>
<feature type="domain" description="PAC" evidence="7">
    <location>
        <begin position="369"/>
        <end position="421"/>
    </location>
</feature>
<dbReference type="InterPro" id="IPR036097">
    <property type="entry name" value="HisK_dim/P_sf"/>
</dbReference>
<feature type="domain" description="PAS" evidence="6">
    <location>
        <begin position="429"/>
        <end position="500"/>
    </location>
</feature>
<dbReference type="Gene3D" id="1.10.287.130">
    <property type="match status" value="1"/>
</dbReference>
<evidence type="ECO:0000256" key="5">
    <source>
        <dbReference type="ARBA" id="ARBA00022777"/>
    </source>
</evidence>
<evidence type="ECO:0000256" key="4">
    <source>
        <dbReference type="ARBA" id="ARBA00022679"/>
    </source>
</evidence>
<dbReference type="PANTHER" id="PTHR43304:SF1">
    <property type="entry name" value="PAC DOMAIN-CONTAINING PROTEIN"/>
    <property type="match status" value="1"/>
</dbReference>
<dbReference type="Pfam" id="PF13426">
    <property type="entry name" value="PAS_9"/>
    <property type="match status" value="2"/>
</dbReference>
<comment type="catalytic activity">
    <reaction evidence="1">
        <text>ATP + protein L-histidine = ADP + protein N-phospho-L-histidine.</text>
        <dbReference type="EC" id="2.7.13.3"/>
    </reaction>
</comment>
<dbReference type="GO" id="GO:0000155">
    <property type="term" value="F:phosphorelay sensor kinase activity"/>
    <property type="evidence" value="ECO:0007669"/>
    <property type="project" value="InterPro"/>
</dbReference>
<dbReference type="SMART" id="SM00091">
    <property type="entry name" value="PAS"/>
    <property type="match status" value="3"/>
</dbReference>
<dbReference type="SMART" id="SM00086">
    <property type="entry name" value="PAC"/>
    <property type="match status" value="2"/>
</dbReference>
<evidence type="ECO:0000313" key="9">
    <source>
        <dbReference type="Proteomes" id="UP000261082"/>
    </source>
</evidence>
<dbReference type="SUPFAM" id="SSF55785">
    <property type="entry name" value="PYP-like sensor domain (PAS domain)"/>
    <property type="match status" value="3"/>
</dbReference>
<sequence>MTKAYLNLLDGTTDVVCILDTTGGTIQWLNANATQLLSSHKNSLLNKKFSSILKEKDKQSFSAMLNLDKNGKVPHSFIVNHRIKSTISVELNWSFIIDSDNNVVYGIAKNPLDHEVEAQPYYVERLERKIMEQAIDPSKSLQQLLNSYIEGLEDIFPSLKASILKVENNKVWHVASNSLPKEFSETINGMSIGPVAGSCGTAAYTKKRVIVSDIKNNPLWEKYKILALPLGLKACWSQPIFNADNEVVATFANYYGSVRTPSDNELKVFERSTSLIGIILEHHQKRVDLQSNNELFEYVNLATNDAIYDWNIQEDDLNWGMSFSRLFGYTVSNEKYPLSKWESLVHPEDLQSNLKSLHHFLNTPSQDRWKAHYRFKRANGEYAFVEEKGYAIRDANGKAIRMIGVLSDVTERKIADEKQEELTNFLKTSQKEYMDLFHSSPIPMWLYDVETYKFLEVNNAAILHYGYSREEFLSLTILDIRPKSEIDKVKKSVERLRSNHYNRLGKVFKHIKKNGDVIFVEVRGNKIEFNNKNAEVILATDITEKLTYIEAIENKNKRLKQIAWDQSHLVRAPLSRLMGIIDLIKNGALEISEKEELLSDILESAKEMDSTIKEISDKTNSN</sequence>
<accession>A0A3E1Q7S3</accession>
<reference evidence="8 9" key="1">
    <citation type="journal article" date="2007" name="Int. J. Syst. Evol. Microbiol.">
        <title>Marixanthomonas ophiurae gen. nov., sp. nov., a marine bacterium of the family Flavobacteriaceae isolated from a deep-sea brittle star.</title>
        <authorList>
            <person name="Romanenko L.A."/>
            <person name="Uchino M."/>
            <person name="Frolova G.M."/>
            <person name="Mikhailov V.V."/>
        </authorList>
    </citation>
    <scope>NUCLEOTIDE SEQUENCE [LARGE SCALE GENOMIC DNA]</scope>
    <source>
        <strain evidence="8 9">KMM 3046</strain>
    </source>
</reference>
<comment type="caution">
    <text evidence="8">The sequence shown here is derived from an EMBL/GenBank/DDBJ whole genome shotgun (WGS) entry which is preliminary data.</text>
</comment>
<dbReference type="AlphaFoldDB" id="A0A3E1Q7S3"/>
<dbReference type="SUPFAM" id="SSF55781">
    <property type="entry name" value="GAF domain-like"/>
    <property type="match status" value="1"/>
</dbReference>
<dbReference type="EMBL" id="QVID01000002">
    <property type="protein sequence ID" value="RFN58181.1"/>
    <property type="molecule type" value="Genomic_DNA"/>
</dbReference>
<evidence type="ECO:0000256" key="1">
    <source>
        <dbReference type="ARBA" id="ARBA00000085"/>
    </source>
</evidence>
<dbReference type="InterPro" id="IPR000700">
    <property type="entry name" value="PAS-assoc_C"/>
</dbReference>
<protein>
    <recommendedName>
        <fullName evidence="2">histidine kinase</fullName>
        <ecNumber evidence="2">2.7.13.3</ecNumber>
    </recommendedName>
</protein>
<dbReference type="Proteomes" id="UP000261082">
    <property type="component" value="Unassembled WGS sequence"/>
</dbReference>
<dbReference type="PROSITE" id="PS50112">
    <property type="entry name" value="PAS"/>
    <property type="match status" value="1"/>
</dbReference>
<evidence type="ECO:0000259" key="7">
    <source>
        <dbReference type="PROSITE" id="PS50113"/>
    </source>
</evidence>
<keyword evidence="3" id="KW-0597">Phosphoprotein</keyword>
<keyword evidence="5" id="KW-0418">Kinase</keyword>
<evidence type="ECO:0000256" key="3">
    <source>
        <dbReference type="ARBA" id="ARBA00022553"/>
    </source>
</evidence>
<dbReference type="PROSITE" id="PS50113">
    <property type="entry name" value="PAC"/>
    <property type="match status" value="1"/>
</dbReference>
<organism evidence="8 9">
    <name type="scientific">Marixanthomonas ophiurae</name>
    <dbReference type="NCBI Taxonomy" id="387659"/>
    <lineage>
        <taxon>Bacteria</taxon>
        <taxon>Pseudomonadati</taxon>
        <taxon>Bacteroidota</taxon>
        <taxon>Flavobacteriia</taxon>
        <taxon>Flavobacteriales</taxon>
        <taxon>Flavobacteriaceae</taxon>
        <taxon>Marixanthomonas</taxon>
    </lineage>
</organism>
<dbReference type="InterPro" id="IPR013655">
    <property type="entry name" value="PAS_fold_3"/>
</dbReference>
<dbReference type="InterPro" id="IPR052162">
    <property type="entry name" value="Sensor_kinase/Photoreceptor"/>
</dbReference>
<dbReference type="EC" id="2.7.13.3" evidence="2"/>
<dbReference type="CDD" id="cd00130">
    <property type="entry name" value="PAS"/>
    <property type="match status" value="1"/>
</dbReference>
<dbReference type="Pfam" id="PF08447">
    <property type="entry name" value="PAS_3"/>
    <property type="match status" value="1"/>
</dbReference>
<dbReference type="InterPro" id="IPR000014">
    <property type="entry name" value="PAS"/>
</dbReference>
<dbReference type="InterPro" id="IPR003018">
    <property type="entry name" value="GAF"/>
</dbReference>
<evidence type="ECO:0000256" key="2">
    <source>
        <dbReference type="ARBA" id="ARBA00012438"/>
    </source>
</evidence>
<dbReference type="NCBIfam" id="TIGR00229">
    <property type="entry name" value="sensory_box"/>
    <property type="match status" value="2"/>
</dbReference>
<evidence type="ECO:0000313" key="8">
    <source>
        <dbReference type="EMBL" id="RFN58181.1"/>
    </source>
</evidence>
<proteinExistence type="predicted"/>
<dbReference type="Gene3D" id="3.30.450.20">
    <property type="entry name" value="PAS domain"/>
    <property type="match status" value="3"/>
</dbReference>